<evidence type="ECO:0000313" key="1">
    <source>
        <dbReference type="EMBL" id="KAJ7410336.1"/>
    </source>
</evidence>
<reference evidence="1" key="1">
    <citation type="submission" date="2019-10" db="EMBL/GenBank/DDBJ databases">
        <authorList>
            <person name="Soares A.E.R."/>
            <person name="Aleixo A."/>
            <person name="Schneider P."/>
            <person name="Miyaki C.Y."/>
            <person name="Schneider M.P."/>
            <person name="Mello C."/>
            <person name="Vasconcelos A.T.R."/>
        </authorList>
    </citation>
    <scope>NUCLEOTIDE SEQUENCE</scope>
    <source>
        <tissue evidence="1">Muscle</tissue>
    </source>
</reference>
<proteinExistence type="predicted"/>
<gene>
    <name evidence="1" type="ORF">WISP_109297</name>
</gene>
<accession>A0ABQ9CW21</accession>
<organism evidence="1 2">
    <name type="scientific">Willisornis vidua</name>
    <name type="common">Xingu scale-backed antbird</name>
    <dbReference type="NCBI Taxonomy" id="1566151"/>
    <lineage>
        <taxon>Eukaryota</taxon>
        <taxon>Metazoa</taxon>
        <taxon>Chordata</taxon>
        <taxon>Craniata</taxon>
        <taxon>Vertebrata</taxon>
        <taxon>Euteleostomi</taxon>
        <taxon>Archelosauria</taxon>
        <taxon>Archosauria</taxon>
        <taxon>Dinosauria</taxon>
        <taxon>Saurischia</taxon>
        <taxon>Theropoda</taxon>
        <taxon>Coelurosauria</taxon>
        <taxon>Aves</taxon>
        <taxon>Neognathae</taxon>
        <taxon>Neoaves</taxon>
        <taxon>Telluraves</taxon>
        <taxon>Australaves</taxon>
        <taxon>Passeriformes</taxon>
        <taxon>Thamnophilidae</taxon>
        <taxon>Willisornis</taxon>
    </lineage>
</organism>
<dbReference type="EMBL" id="WHWB01034412">
    <property type="protein sequence ID" value="KAJ7410336.1"/>
    <property type="molecule type" value="Genomic_DNA"/>
</dbReference>
<dbReference type="Proteomes" id="UP001145742">
    <property type="component" value="Unassembled WGS sequence"/>
</dbReference>
<comment type="caution">
    <text evidence="1">The sequence shown here is derived from an EMBL/GenBank/DDBJ whole genome shotgun (WGS) entry which is preliminary data.</text>
</comment>
<protein>
    <submittedName>
        <fullName evidence="1">Uncharacterized protein</fullName>
    </submittedName>
</protein>
<evidence type="ECO:0000313" key="2">
    <source>
        <dbReference type="Proteomes" id="UP001145742"/>
    </source>
</evidence>
<name>A0ABQ9CW21_9PASS</name>
<keyword evidence="2" id="KW-1185">Reference proteome</keyword>
<sequence>MPADSKMELLLTKAKPISNSGYASRITDLQREKMQQHLERGVRICERKTDTKVFRHQSQERRRNDDGMNREALVGIQWPSAVNPKQSAKESCMIWYYGQ</sequence>